<comment type="caution">
    <text evidence="1">The sequence shown here is derived from an EMBL/GenBank/DDBJ whole genome shotgun (WGS) entry which is preliminary data.</text>
</comment>
<dbReference type="AlphaFoldDB" id="A0A932M069"/>
<protein>
    <submittedName>
        <fullName evidence="1">Uncharacterized protein</fullName>
    </submittedName>
</protein>
<name>A0A932M069_UNCTE</name>
<evidence type="ECO:0000313" key="1">
    <source>
        <dbReference type="EMBL" id="MBI3014602.1"/>
    </source>
</evidence>
<reference evidence="1" key="1">
    <citation type="submission" date="2020-07" db="EMBL/GenBank/DDBJ databases">
        <title>Huge and variable diversity of episymbiotic CPR bacteria and DPANN archaea in groundwater ecosystems.</title>
        <authorList>
            <person name="He C.Y."/>
            <person name="Keren R."/>
            <person name="Whittaker M."/>
            <person name="Farag I.F."/>
            <person name="Doudna J."/>
            <person name="Cate J.H.D."/>
            <person name="Banfield J.F."/>
        </authorList>
    </citation>
    <scope>NUCLEOTIDE SEQUENCE</scope>
    <source>
        <strain evidence="1">NC_groundwater_717_Ag_S-0.2um_59_8</strain>
    </source>
</reference>
<accession>A0A932M069</accession>
<dbReference type="Proteomes" id="UP000741360">
    <property type="component" value="Unassembled WGS sequence"/>
</dbReference>
<proteinExistence type="predicted"/>
<sequence>MEQSLADGCFTQDRKHFYLEFLEFVHRYPEMKVSLYVPRNDLPLLAKKECSSIVCDLLDLCESGRLTLIGTMPRPHLLEYLRGVGKGQSNPILFQEERVGRYTDSHPGVA</sequence>
<dbReference type="EMBL" id="JACPSX010000106">
    <property type="protein sequence ID" value="MBI3014602.1"/>
    <property type="molecule type" value="Genomic_DNA"/>
</dbReference>
<gene>
    <name evidence="1" type="ORF">HYY65_06000</name>
</gene>
<organism evidence="1 2">
    <name type="scientific">Tectimicrobiota bacterium</name>
    <dbReference type="NCBI Taxonomy" id="2528274"/>
    <lineage>
        <taxon>Bacteria</taxon>
        <taxon>Pseudomonadati</taxon>
        <taxon>Nitrospinota/Tectimicrobiota group</taxon>
        <taxon>Candidatus Tectimicrobiota</taxon>
    </lineage>
</organism>
<evidence type="ECO:0000313" key="2">
    <source>
        <dbReference type="Proteomes" id="UP000741360"/>
    </source>
</evidence>